<protein>
    <recommendedName>
        <fullName evidence="4 10">Mannan endo-1,6-alpha-mannosidase</fullName>
        <ecNumber evidence="4 10">3.2.1.101</ecNumber>
    </recommendedName>
</protein>
<comment type="caution">
    <text evidence="13">The sequence shown here is derived from an EMBL/GenBank/DDBJ whole genome shotgun (WGS) entry which is preliminary data.</text>
</comment>
<dbReference type="FunFam" id="1.50.10.20:FF:000006">
    <property type="entry name" value="Mannan endo-1,6-alpha-mannosidase"/>
    <property type="match status" value="1"/>
</dbReference>
<keyword evidence="6 10" id="KW-0378">Hydrolase</keyword>
<proteinExistence type="inferred from homology"/>
<evidence type="ECO:0000256" key="8">
    <source>
        <dbReference type="ARBA" id="ARBA00023180"/>
    </source>
</evidence>
<dbReference type="PIRSF" id="PIRSF016302">
    <property type="entry name" value="Man_a_manosd"/>
    <property type="match status" value="1"/>
</dbReference>
<organism evidence="13 14">
    <name type="scientific">Saxophila tyrrhenica</name>
    <dbReference type="NCBI Taxonomy" id="1690608"/>
    <lineage>
        <taxon>Eukaryota</taxon>
        <taxon>Fungi</taxon>
        <taxon>Dikarya</taxon>
        <taxon>Ascomycota</taxon>
        <taxon>Pezizomycotina</taxon>
        <taxon>Dothideomycetes</taxon>
        <taxon>Dothideomycetidae</taxon>
        <taxon>Mycosphaerellales</taxon>
        <taxon>Extremaceae</taxon>
        <taxon>Saxophila</taxon>
    </lineage>
</organism>
<dbReference type="GeneID" id="89922709"/>
<dbReference type="GO" id="GO:0009272">
    <property type="term" value="P:fungal-type cell wall biogenesis"/>
    <property type="evidence" value="ECO:0007669"/>
    <property type="project" value="TreeGrafter"/>
</dbReference>
<dbReference type="GO" id="GO:0016052">
    <property type="term" value="P:carbohydrate catabolic process"/>
    <property type="evidence" value="ECO:0007669"/>
    <property type="project" value="InterPro"/>
</dbReference>
<keyword evidence="5 12" id="KW-0732">Signal</keyword>
<dbReference type="PANTHER" id="PTHR12145">
    <property type="entry name" value="MANNAN ENDO-1,6-ALPHA-MANNOSIDASE DCW1"/>
    <property type="match status" value="1"/>
</dbReference>
<dbReference type="EMBL" id="JAVRRT010000002">
    <property type="protein sequence ID" value="KAK5174281.1"/>
    <property type="molecule type" value="Genomic_DNA"/>
</dbReference>
<feature type="chain" id="PRO_5043653705" description="Mannan endo-1,6-alpha-mannosidase" evidence="12">
    <location>
        <begin position="21"/>
        <end position="460"/>
    </location>
</feature>
<dbReference type="GO" id="GO:0012505">
    <property type="term" value="C:endomembrane system"/>
    <property type="evidence" value="ECO:0007669"/>
    <property type="project" value="UniProtKB-SubCell"/>
</dbReference>
<evidence type="ECO:0000256" key="2">
    <source>
        <dbReference type="ARBA" id="ARBA00004308"/>
    </source>
</evidence>
<dbReference type="InterPro" id="IPR005198">
    <property type="entry name" value="Glyco_hydro_76"/>
</dbReference>
<evidence type="ECO:0000313" key="13">
    <source>
        <dbReference type="EMBL" id="KAK5174281.1"/>
    </source>
</evidence>
<keyword evidence="14" id="KW-1185">Reference proteome</keyword>
<evidence type="ECO:0000256" key="9">
    <source>
        <dbReference type="ARBA" id="ARBA00023295"/>
    </source>
</evidence>
<comment type="subcellular location">
    <subcellularLocation>
        <location evidence="2">Endomembrane system</location>
    </subcellularLocation>
</comment>
<dbReference type="GO" id="GO:0008233">
    <property type="term" value="F:peptidase activity"/>
    <property type="evidence" value="ECO:0007669"/>
    <property type="project" value="UniProtKB-KW"/>
</dbReference>
<dbReference type="Proteomes" id="UP001337655">
    <property type="component" value="Unassembled WGS sequence"/>
</dbReference>
<keyword evidence="8" id="KW-0325">Glycoprotein</keyword>
<evidence type="ECO:0000256" key="6">
    <source>
        <dbReference type="ARBA" id="ARBA00022801"/>
    </source>
</evidence>
<keyword evidence="7" id="KW-0472">Membrane</keyword>
<dbReference type="InterPro" id="IPR014480">
    <property type="entry name" value="Mannan-1_6-alpha_mannosidase"/>
</dbReference>
<evidence type="ECO:0000256" key="4">
    <source>
        <dbReference type="ARBA" id="ARBA00012350"/>
    </source>
</evidence>
<dbReference type="SUPFAM" id="SSF48208">
    <property type="entry name" value="Six-hairpin glycosidases"/>
    <property type="match status" value="1"/>
</dbReference>
<comment type="catalytic activity">
    <reaction evidence="1 10">
        <text>Random hydrolysis of (1-&gt;6)-alpha-D-mannosidic linkages in unbranched (1-&gt;6)-mannans.</text>
        <dbReference type="EC" id="3.2.1.101"/>
    </reaction>
</comment>
<feature type="region of interest" description="Disordered" evidence="11">
    <location>
        <begin position="404"/>
        <end position="442"/>
    </location>
</feature>
<dbReference type="GO" id="GO:0006508">
    <property type="term" value="P:proteolysis"/>
    <property type="evidence" value="ECO:0007669"/>
    <property type="project" value="UniProtKB-KW"/>
</dbReference>
<evidence type="ECO:0000256" key="1">
    <source>
        <dbReference type="ARBA" id="ARBA00001452"/>
    </source>
</evidence>
<evidence type="ECO:0000313" key="14">
    <source>
        <dbReference type="Proteomes" id="UP001337655"/>
    </source>
</evidence>
<evidence type="ECO:0000256" key="10">
    <source>
        <dbReference type="PIRNR" id="PIRNR016302"/>
    </source>
</evidence>
<evidence type="ECO:0000256" key="5">
    <source>
        <dbReference type="ARBA" id="ARBA00022729"/>
    </source>
</evidence>
<evidence type="ECO:0000256" key="12">
    <source>
        <dbReference type="SAM" id="SignalP"/>
    </source>
</evidence>
<dbReference type="PANTHER" id="PTHR12145:SF36">
    <property type="entry name" value="MANNAN ENDO-1,6-ALPHA-MANNOSIDASE DCW1"/>
    <property type="match status" value="1"/>
</dbReference>
<accession>A0AAV9PNB6</accession>
<keyword evidence="13" id="KW-0645">Protease</keyword>
<evidence type="ECO:0000256" key="3">
    <source>
        <dbReference type="ARBA" id="ARBA00009699"/>
    </source>
</evidence>
<evidence type="ECO:0000256" key="11">
    <source>
        <dbReference type="SAM" id="MobiDB-lite"/>
    </source>
</evidence>
<comment type="similarity">
    <text evidence="3 10">Belongs to the glycosyl hydrolase 76 family.</text>
</comment>
<gene>
    <name evidence="13" type="primary">YME1_2</name>
    <name evidence="13" type="ORF">LTR77_001361</name>
</gene>
<dbReference type="InterPro" id="IPR008928">
    <property type="entry name" value="6-hairpin_glycosidase_sf"/>
</dbReference>
<keyword evidence="9 10" id="KW-0326">Glycosidase</keyword>
<dbReference type="EC" id="3.2.1.101" evidence="4 10"/>
<evidence type="ECO:0000256" key="7">
    <source>
        <dbReference type="ARBA" id="ARBA00023136"/>
    </source>
</evidence>
<feature type="signal peptide" evidence="12">
    <location>
        <begin position="1"/>
        <end position="20"/>
    </location>
</feature>
<dbReference type="Pfam" id="PF03663">
    <property type="entry name" value="Glyco_hydro_76"/>
    <property type="match status" value="1"/>
</dbReference>
<dbReference type="RefSeq" id="XP_064662950.1">
    <property type="nucleotide sequence ID" value="XM_064798623.1"/>
</dbReference>
<dbReference type="AlphaFoldDB" id="A0AAV9PNB6"/>
<sequence length="460" mass="49765">MKTASTILAVLATAGQLATAIPLDTQDVDSIKSASGTLAYGLMSFYQNNKTSTPLTEIGTLEEPLYWWEAGAMWGGMVDYWAYTGDTSYVDTTQQGLLAQIGPHNNYMPPAYFASLGNDDQAFWILAALSAAEYQFPLPGGNTSTTWLDLAEAGFNTMVPRWNMSACNGGLSWQIFPENPNGMSYKNSISNGGMFQIAARLAHYTGNQTYLDWADKIWGWMEGVKLIDDDYNVWDGTGSEKNCSEVNQQAWSYNPSMMLYGSAILFNQTTSAIWRDRTTGLLEACANAFFSPFPNATDIAFERTCEKRGTCNNDQYSFKAYLSRWLAKSAVMAPFIQDSVFQLVNSSATAAVQTCTGGESGELCGQKWYIGGFDGSSGVGQQLSVLETVQALLLLQDDVQPAEPVVASKPQRGGAGRAVDGGDAEATKVRQAPASPSTTQAPQEVVTVVKTKTVVTTAEC</sequence>
<dbReference type="GO" id="GO:0008496">
    <property type="term" value="F:mannan endo-1,6-alpha-mannosidase activity"/>
    <property type="evidence" value="ECO:0007669"/>
    <property type="project" value="UniProtKB-UniRule"/>
</dbReference>
<name>A0AAV9PNB6_9PEZI</name>
<reference evidence="13 14" key="1">
    <citation type="submission" date="2023-08" db="EMBL/GenBank/DDBJ databases">
        <title>Black Yeasts Isolated from many extreme environments.</title>
        <authorList>
            <person name="Coleine C."/>
            <person name="Stajich J.E."/>
            <person name="Selbmann L."/>
        </authorList>
    </citation>
    <scope>NUCLEOTIDE SEQUENCE [LARGE SCALE GENOMIC DNA]</scope>
    <source>
        <strain evidence="13 14">CCFEE 5935</strain>
    </source>
</reference>
<dbReference type="Gene3D" id="1.50.10.20">
    <property type="match status" value="1"/>
</dbReference>